<keyword evidence="3" id="KW-0472">Membrane</keyword>
<dbReference type="PANTHER" id="PTHR22909">
    <property type="entry name" value="GOLGI INTEGRAL MEMBRANE PROTEIN 4"/>
    <property type="match status" value="1"/>
</dbReference>
<proteinExistence type="predicted"/>
<protein>
    <submittedName>
        <fullName evidence="4">Uncharacterized protein</fullName>
    </submittedName>
</protein>
<keyword evidence="5" id="KW-1185">Reference proteome</keyword>
<feature type="compositionally biased region" description="Polar residues" evidence="2">
    <location>
        <begin position="266"/>
        <end position="277"/>
    </location>
</feature>
<feature type="compositionally biased region" description="Basic and acidic residues" evidence="2">
    <location>
        <begin position="334"/>
        <end position="345"/>
    </location>
</feature>
<dbReference type="InterPro" id="IPR042336">
    <property type="entry name" value="GOLIM4"/>
</dbReference>
<evidence type="ECO:0000256" key="3">
    <source>
        <dbReference type="SAM" id="Phobius"/>
    </source>
</evidence>
<dbReference type="OrthoDB" id="6288648at2759"/>
<feature type="region of interest" description="Disordered" evidence="2">
    <location>
        <begin position="266"/>
        <end position="345"/>
    </location>
</feature>
<evidence type="ECO:0000313" key="5">
    <source>
        <dbReference type="Proteomes" id="UP000325440"/>
    </source>
</evidence>
<accession>A0A5E4NGY8</accession>
<keyword evidence="3" id="KW-1133">Transmembrane helix</keyword>
<sequence>MVSRGSKTRFIGFICMVLVFSAILYIFHETHSELEDYRQSASSCTHHLESISSQLQIVVENKLKLERSLEDEKNEHMKTKEELNARILDEKQLRDKQNLEAVNRYNDLDQTRAALEKEEKEIRDELEMLKTNFTEEKRKKDLLQKNFNIAISQITNLKKENSKLENYLNNSSLQKSNDFPVVQFIPKSNENINATKSTSVTPAINPQAIDGVIVKSSTPMINLEVSPKNESPEKPIENNEANPINQPSMDIDSANELNNVLIGQKETSPPTQESQVGENEPMKAPPRETIIKKEHIINNSEEDKLLKQKNNAYKYDYEQDHFKEDEDDEDMNDFDAREDNQHKRK</sequence>
<evidence type="ECO:0000256" key="2">
    <source>
        <dbReference type="SAM" id="MobiDB-lite"/>
    </source>
</evidence>
<feature type="transmembrane region" description="Helical" evidence="3">
    <location>
        <begin position="10"/>
        <end position="28"/>
    </location>
</feature>
<feature type="coiled-coil region" evidence="1">
    <location>
        <begin position="55"/>
        <end position="174"/>
    </location>
</feature>
<reference evidence="4 5" key="1">
    <citation type="submission" date="2019-08" db="EMBL/GenBank/DDBJ databases">
        <authorList>
            <person name="Alioto T."/>
            <person name="Alioto T."/>
            <person name="Gomez Garrido J."/>
        </authorList>
    </citation>
    <scope>NUCLEOTIDE SEQUENCE [LARGE SCALE GENOMIC DNA]</scope>
</reference>
<dbReference type="Proteomes" id="UP000325440">
    <property type="component" value="Unassembled WGS sequence"/>
</dbReference>
<gene>
    <name evidence="4" type="ORF">CINCED_3A007100</name>
</gene>
<feature type="compositionally biased region" description="Basic and acidic residues" evidence="2">
    <location>
        <begin position="285"/>
        <end position="306"/>
    </location>
</feature>
<feature type="region of interest" description="Disordered" evidence="2">
    <location>
        <begin position="224"/>
        <end position="251"/>
    </location>
</feature>
<feature type="compositionally biased region" description="Polar residues" evidence="2">
    <location>
        <begin position="239"/>
        <end position="248"/>
    </location>
</feature>
<keyword evidence="1" id="KW-0175">Coiled coil</keyword>
<keyword evidence="3" id="KW-0812">Transmembrane</keyword>
<evidence type="ECO:0000256" key="1">
    <source>
        <dbReference type="SAM" id="Coils"/>
    </source>
</evidence>
<dbReference type="AlphaFoldDB" id="A0A5E4NGY8"/>
<evidence type="ECO:0000313" key="4">
    <source>
        <dbReference type="EMBL" id="VVC41626.1"/>
    </source>
</evidence>
<dbReference type="PANTHER" id="PTHR22909:SF24">
    <property type="entry name" value="GOLGI INTEGRAL MEMBRANE PROTEIN 4-RELATED"/>
    <property type="match status" value="1"/>
</dbReference>
<dbReference type="GO" id="GO:0000139">
    <property type="term" value="C:Golgi membrane"/>
    <property type="evidence" value="ECO:0007669"/>
    <property type="project" value="InterPro"/>
</dbReference>
<organism evidence="4 5">
    <name type="scientific">Cinara cedri</name>
    <dbReference type="NCBI Taxonomy" id="506608"/>
    <lineage>
        <taxon>Eukaryota</taxon>
        <taxon>Metazoa</taxon>
        <taxon>Ecdysozoa</taxon>
        <taxon>Arthropoda</taxon>
        <taxon>Hexapoda</taxon>
        <taxon>Insecta</taxon>
        <taxon>Pterygota</taxon>
        <taxon>Neoptera</taxon>
        <taxon>Paraneoptera</taxon>
        <taxon>Hemiptera</taxon>
        <taxon>Sternorrhyncha</taxon>
        <taxon>Aphidomorpha</taxon>
        <taxon>Aphidoidea</taxon>
        <taxon>Aphididae</taxon>
        <taxon>Lachninae</taxon>
        <taxon>Cinara</taxon>
    </lineage>
</organism>
<feature type="compositionally biased region" description="Basic and acidic residues" evidence="2">
    <location>
        <begin position="315"/>
        <end position="324"/>
    </location>
</feature>
<name>A0A5E4NGY8_9HEMI</name>
<dbReference type="EMBL" id="CABPRJ010001922">
    <property type="protein sequence ID" value="VVC41626.1"/>
    <property type="molecule type" value="Genomic_DNA"/>
</dbReference>